<comment type="similarity">
    <text evidence="1">Belongs to the heat shock protein 70 family.</text>
</comment>
<evidence type="ECO:0000313" key="6">
    <source>
        <dbReference type="Proteomes" id="UP000198287"/>
    </source>
</evidence>
<dbReference type="FunFam" id="3.30.420.40:FF:000004">
    <property type="entry name" value="Molecular chaperone DnaK"/>
    <property type="match status" value="1"/>
</dbReference>
<dbReference type="FunFam" id="3.90.640.10:FF:000003">
    <property type="entry name" value="Molecular chaperone DnaK"/>
    <property type="match status" value="1"/>
</dbReference>
<dbReference type="Proteomes" id="UP000198287">
    <property type="component" value="Unassembled WGS sequence"/>
</dbReference>
<dbReference type="InterPro" id="IPR013126">
    <property type="entry name" value="Hsp_70_fam"/>
</dbReference>
<dbReference type="Gene3D" id="3.30.420.40">
    <property type="match status" value="2"/>
</dbReference>
<reference evidence="5 6" key="1">
    <citation type="submission" date="2015-12" db="EMBL/GenBank/DDBJ databases">
        <title>The genome of Folsomia candida.</title>
        <authorList>
            <person name="Faddeeva A."/>
            <person name="Derks M.F."/>
            <person name="Anvar Y."/>
            <person name="Smit S."/>
            <person name="Van Straalen N."/>
            <person name="Roelofs D."/>
        </authorList>
    </citation>
    <scope>NUCLEOTIDE SEQUENCE [LARGE SCALE GENOMIC DNA]</scope>
    <source>
        <strain evidence="5 6">VU population</strain>
        <tissue evidence="5">Whole body</tissue>
    </source>
</reference>
<dbReference type="FunFam" id="3.30.30.30:FF:000005">
    <property type="entry name" value="Heat shock protein ssb1"/>
    <property type="match status" value="1"/>
</dbReference>
<dbReference type="GO" id="GO:0140662">
    <property type="term" value="F:ATP-dependent protein folding chaperone"/>
    <property type="evidence" value="ECO:0007669"/>
    <property type="project" value="InterPro"/>
</dbReference>
<dbReference type="PRINTS" id="PR00301">
    <property type="entry name" value="HEATSHOCK70"/>
</dbReference>
<dbReference type="Gene3D" id="3.90.640.10">
    <property type="entry name" value="Actin, Chain A, domain 4"/>
    <property type="match status" value="1"/>
</dbReference>
<organism evidence="5 6">
    <name type="scientific">Folsomia candida</name>
    <name type="common">Springtail</name>
    <dbReference type="NCBI Taxonomy" id="158441"/>
    <lineage>
        <taxon>Eukaryota</taxon>
        <taxon>Metazoa</taxon>
        <taxon>Ecdysozoa</taxon>
        <taxon>Arthropoda</taxon>
        <taxon>Hexapoda</taxon>
        <taxon>Collembola</taxon>
        <taxon>Entomobryomorpha</taxon>
        <taxon>Isotomoidea</taxon>
        <taxon>Isotomidae</taxon>
        <taxon>Proisotominae</taxon>
        <taxon>Folsomia</taxon>
    </lineage>
</organism>
<evidence type="ECO:0000256" key="4">
    <source>
        <dbReference type="SAM" id="Coils"/>
    </source>
</evidence>
<dbReference type="STRING" id="158441.A0A226DTX8"/>
<keyword evidence="6" id="KW-1185">Reference proteome</keyword>
<dbReference type="OrthoDB" id="434160at2759"/>
<evidence type="ECO:0000256" key="1">
    <source>
        <dbReference type="ARBA" id="ARBA00007381"/>
    </source>
</evidence>
<dbReference type="EMBL" id="LNIX01000012">
    <property type="protein sequence ID" value="OXA48171.1"/>
    <property type="molecule type" value="Genomic_DNA"/>
</dbReference>
<accession>A0A226DTX8</accession>
<dbReference type="InterPro" id="IPR018181">
    <property type="entry name" value="Heat_shock_70_CS"/>
</dbReference>
<feature type="coiled-coil region" evidence="4">
    <location>
        <begin position="733"/>
        <end position="782"/>
    </location>
</feature>
<dbReference type="PROSITE" id="PS01036">
    <property type="entry name" value="HSP70_3"/>
    <property type="match status" value="1"/>
</dbReference>
<proteinExistence type="inferred from homology"/>
<sequence length="1385" mass="157759">MERLRVKAYYHAPYNLLLHETNIAEINVQSSNLAAVQIKEAISKFQAFKKFGSDEQQVKFEANLKSKIKAAFSIMKRNYEKGESTKFSESIIKAKKQFTTKLETIMESINLERAKKSIIELEDNSIQSFNSTVQSFNVKNSEHCQQFVEFIRAKGQEAQEKCNNIVNQVELCLQKAESDFQIKLDAKLTHFMQSRGDPVPIGVLEQIGMSCKNGAVKVMLPSLRELKISEDSVGIIMERFEIQATQKVENIRINLEEGNSEMQNMIDSMILTYEKEMQNILTNKFFTDEYKINSDLRNHLTRWHYQERDKKLNILEQSCSQTFATDAKKKLDSIDTNSMINPSTKINTAALIQHNSDKLKFDLDQKIKNFPIIRDSQVDILILHVQKEWSTLADNMTQEKLKILNNQEQQCVSAMDDVVQLYFEKIQMYLTLEEFQNHNDAEDLRGQKLSTTSSNAEAQRLQKMVEKQVNDFAIHVDRQFPTRNISNKILLYSESDIVNFCGTEIRNSKTSLYSYGNDCPDSIISGRQLQMEKEFESMQSEKIIINNNNTRAFEEVLQASINQVIRSITQQPTQQSSNGTSHANRFSIEKHHDKIIHETTNLINLSPYAFDLNVLRPKILQSLNRHKQFNNKLNVSNFDFSNTPQHSATLINFPALRTPPHSGSIPPPQTKTETEQPTMEKEIENIVLEFDQVLGHHNSDSQDLNYLHMKQQEFSDAFVKKFKSNGIRIEPWQEKLKKELARSLDQYVEAIRKVERQRIVDEDEAKNAFEFYKNEVNKQRSNCEAVQFLTPRDLNNFHNKSRHLTNTRFPDLSKEHRAQLESLVADYFQTLCLGQAENSSLEPAIGIDLGTTFSCVAIFWEGQMTVIPNFGKRTTPSYVAFKLDGTLLVGEEAKTQAFIDPGNTLFDGKRLIGRPFEDKNVQDDIKNWPFKVVKELDKPKIEVHGKTYHPEQIAAKILSNLKQAAEKFLGRKVTNAVVTVPAYFNDGQRQATRDAGAMADLNVIRIINEPTAAAFAYNLDRGELHVTRNILILDLGGGTFDISILNMTRNQIRTLVVNGDSHLGGEDFDSSIVAYCVEQFEAQHGVDLMEGRENSDDRVLQAKVQRRMRRLRHVSEQAKIELSQATSTHLSLARIYEELDLELDLTRLEFEKMNEHLFAKSIRLVVKSLEEANLDADQIDEIVLVGGSTRIPRIQELLLKYFQKPLNNTVSPDEAVARGAALQAAILTGNLEVQMKSKKLNLTQGQRALVEMRVSDVTPHAMGVELLDGTMSIIIPKNSPVPTSETQTYLTAYENQTSVLIVIYEGESTTVVANHKVGEFYLNGVPPAMAGEQRIDVTLSIDKEGITHVTAICRMNEAQNELIVTEHKGRISAAEKRELIEIVDD</sequence>
<dbReference type="Pfam" id="PF00012">
    <property type="entry name" value="HSP70"/>
    <property type="match status" value="1"/>
</dbReference>
<dbReference type="Gene3D" id="2.60.34.10">
    <property type="entry name" value="Substrate Binding Domain Of DNAk, Chain A, domain 1"/>
    <property type="match status" value="1"/>
</dbReference>
<evidence type="ECO:0000313" key="5">
    <source>
        <dbReference type="EMBL" id="OXA48171.1"/>
    </source>
</evidence>
<dbReference type="SUPFAM" id="SSF100920">
    <property type="entry name" value="Heat shock protein 70kD (HSP70), peptide-binding domain"/>
    <property type="match status" value="1"/>
</dbReference>
<dbReference type="PANTHER" id="PTHR19375">
    <property type="entry name" value="HEAT SHOCK PROTEIN 70KDA"/>
    <property type="match status" value="1"/>
</dbReference>
<evidence type="ECO:0000256" key="3">
    <source>
        <dbReference type="ARBA" id="ARBA00022840"/>
    </source>
</evidence>
<dbReference type="PROSITE" id="PS00329">
    <property type="entry name" value="HSP70_2"/>
    <property type="match status" value="1"/>
</dbReference>
<keyword evidence="5" id="KW-0346">Stress response</keyword>
<evidence type="ECO:0000256" key="2">
    <source>
        <dbReference type="ARBA" id="ARBA00022741"/>
    </source>
</evidence>
<keyword evidence="4" id="KW-0175">Coiled coil</keyword>
<gene>
    <name evidence="5" type="ORF">Fcan01_17161</name>
</gene>
<dbReference type="SUPFAM" id="SSF53067">
    <property type="entry name" value="Actin-like ATPase domain"/>
    <property type="match status" value="2"/>
</dbReference>
<keyword evidence="3" id="KW-0067">ATP-binding</keyword>
<dbReference type="Gene3D" id="3.30.30.30">
    <property type="match status" value="1"/>
</dbReference>
<dbReference type="CDD" id="cd24028">
    <property type="entry name" value="ASKHA_NBD_HSP70_HSPA1-like"/>
    <property type="match status" value="1"/>
</dbReference>
<dbReference type="GO" id="GO:0005524">
    <property type="term" value="F:ATP binding"/>
    <property type="evidence" value="ECO:0007669"/>
    <property type="project" value="UniProtKB-KW"/>
</dbReference>
<protein>
    <submittedName>
        <fullName evidence="5">Heat shock cognate 71 kDa protein</fullName>
    </submittedName>
</protein>
<dbReference type="InterPro" id="IPR043129">
    <property type="entry name" value="ATPase_NBD"/>
</dbReference>
<name>A0A226DTX8_FOLCA</name>
<comment type="caution">
    <text evidence="5">The sequence shown here is derived from an EMBL/GenBank/DDBJ whole genome shotgun (WGS) entry which is preliminary data.</text>
</comment>
<dbReference type="PROSITE" id="PS00297">
    <property type="entry name" value="HSP70_1"/>
    <property type="match status" value="1"/>
</dbReference>
<keyword evidence="2" id="KW-0547">Nucleotide-binding</keyword>
<dbReference type="InterPro" id="IPR029047">
    <property type="entry name" value="HSP70_peptide-bd_sf"/>
</dbReference>